<proteinExistence type="predicted"/>
<dbReference type="AlphaFoldDB" id="A0A7W8J593"/>
<name>A0A7W8J593_9BACT</name>
<reference evidence="1 2" key="1">
    <citation type="submission" date="2020-08" db="EMBL/GenBank/DDBJ databases">
        <title>Genomic Encyclopedia of Type Strains, Phase IV (KMG-V): Genome sequencing to study the core and pangenomes of soil and plant-associated prokaryotes.</title>
        <authorList>
            <person name="Whitman W."/>
        </authorList>
    </citation>
    <scope>NUCLEOTIDE SEQUENCE [LARGE SCALE GENOMIC DNA]</scope>
    <source>
        <strain evidence="1 2">M8US30</strain>
    </source>
</reference>
<sequence length="94" mass="10282">MAEENTAAAVTAKEPGIAKAQLLKDWPLELNGVPLHKGGTLFCIPCIVAKCHQRILQSVPRSQFAMALVLRGLLALDPNRPSSHSVRPQTWPEF</sequence>
<dbReference type="Proteomes" id="UP000569092">
    <property type="component" value="Unassembled WGS sequence"/>
</dbReference>
<organism evidence="1 2">
    <name type="scientific">Tunturiibacter lichenicola</name>
    <dbReference type="NCBI Taxonomy" id="2051959"/>
    <lineage>
        <taxon>Bacteria</taxon>
        <taxon>Pseudomonadati</taxon>
        <taxon>Acidobacteriota</taxon>
        <taxon>Terriglobia</taxon>
        <taxon>Terriglobales</taxon>
        <taxon>Acidobacteriaceae</taxon>
        <taxon>Tunturiibacter</taxon>
    </lineage>
</organism>
<evidence type="ECO:0000313" key="2">
    <source>
        <dbReference type="Proteomes" id="UP000569092"/>
    </source>
</evidence>
<protein>
    <submittedName>
        <fullName evidence="1">Uncharacterized protein</fullName>
    </submittedName>
</protein>
<comment type="caution">
    <text evidence="1">The sequence shown here is derived from an EMBL/GenBank/DDBJ whole genome shotgun (WGS) entry which is preliminary data.</text>
</comment>
<evidence type="ECO:0000313" key="1">
    <source>
        <dbReference type="EMBL" id="MBB5342793.1"/>
    </source>
</evidence>
<accession>A0A7W8J593</accession>
<gene>
    <name evidence="1" type="ORF">HDF10_000743</name>
</gene>
<dbReference type="EMBL" id="JACHDZ010000001">
    <property type="protein sequence ID" value="MBB5342793.1"/>
    <property type="molecule type" value="Genomic_DNA"/>
</dbReference>